<dbReference type="AlphaFoldDB" id="W1PBI1"/>
<feature type="transmembrane region" description="Helical" evidence="1">
    <location>
        <begin position="151"/>
        <end position="172"/>
    </location>
</feature>
<reference evidence="3" key="1">
    <citation type="journal article" date="2013" name="Science">
        <title>The Amborella genome and the evolution of flowering plants.</title>
        <authorList>
            <consortium name="Amborella Genome Project"/>
        </authorList>
    </citation>
    <scope>NUCLEOTIDE SEQUENCE [LARGE SCALE GENOMIC DNA]</scope>
</reference>
<evidence type="ECO:0000313" key="2">
    <source>
        <dbReference type="EMBL" id="ERN05064.1"/>
    </source>
</evidence>
<gene>
    <name evidence="2" type="ORF">AMTR_s00053p00106730</name>
</gene>
<keyword evidence="1" id="KW-0812">Transmembrane</keyword>
<dbReference type="Proteomes" id="UP000017836">
    <property type="component" value="Unassembled WGS sequence"/>
</dbReference>
<dbReference type="EMBL" id="KI394012">
    <property type="protein sequence ID" value="ERN05064.1"/>
    <property type="molecule type" value="Genomic_DNA"/>
</dbReference>
<dbReference type="HOGENOM" id="CLU_742588_0_0_1"/>
<organism evidence="2 3">
    <name type="scientific">Amborella trichopoda</name>
    <dbReference type="NCBI Taxonomy" id="13333"/>
    <lineage>
        <taxon>Eukaryota</taxon>
        <taxon>Viridiplantae</taxon>
        <taxon>Streptophyta</taxon>
        <taxon>Embryophyta</taxon>
        <taxon>Tracheophyta</taxon>
        <taxon>Spermatophyta</taxon>
        <taxon>Magnoliopsida</taxon>
        <taxon>Amborellales</taxon>
        <taxon>Amborellaceae</taxon>
        <taxon>Amborella</taxon>
    </lineage>
</organism>
<sequence>MSANTSGVVHASSPPIAVAGTISKMLDGPLLEEEPVNVKGKAVLMQNSNLDIMKVGLTNLGHLAGSPIPWVVSCKSKGLNDNVVLLDGMGGDTMEGGTSLHVALSPSPKVNLHDDLPFKSDREIFAVDFLQLHFSKFNKESCWKLVEEKRFFGWSLIFLFLAMKGVLLDLVLKVRVVMWLFRLKKILYPLPYRCVVIKGQPPKARARIDSLVSDPLAVKVVVSDEEDLALAFGDQKLPAYSPFGGVLSATFGGPSITDDSITEVEVFESDFVDVDTEEPKVAAMVSNMGMDFNIPIRVFFDEVKQIKKARRSMYSGADIAQSIVGRSEKTPIISKASKHKKVFSLGSRSSAWLEARGIIKSTAKSKASLGKES</sequence>
<evidence type="ECO:0000313" key="3">
    <source>
        <dbReference type="Proteomes" id="UP000017836"/>
    </source>
</evidence>
<proteinExistence type="predicted"/>
<name>W1PBI1_AMBTC</name>
<dbReference type="Gramene" id="ERN05064">
    <property type="protein sequence ID" value="ERN05064"/>
    <property type="gene ID" value="AMTR_s00053p00106730"/>
</dbReference>
<protein>
    <submittedName>
        <fullName evidence="2">Uncharacterized protein</fullName>
    </submittedName>
</protein>
<keyword evidence="1" id="KW-0472">Membrane</keyword>
<keyword evidence="1" id="KW-1133">Transmembrane helix</keyword>
<evidence type="ECO:0000256" key="1">
    <source>
        <dbReference type="SAM" id="Phobius"/>
    </source>
</evidence>
<keyword evidence="3" id="KW-1185">Reference proteome</keyword>
<accession>W1PBI1</accession>